<evidence type="ECO:0000256" key="11">
    <source>
        <dbReference type="SAM" id="Phobius"/>
    </source>
</evidence>
<keyword evidence="7" id="KW-0333">Golgi apparatus</keyword>
<keyword evidence="4 11" id="KW-0812">Transmembrane</keyword>
<dbReference type="PROSITE" id="PS00914">
    <property type="entry name" value="SYNTAXIN"/>
    <property type="match status" value="1"/>
</dbReference>
<dbReference type="Gene3D" id="1.20.58.70">
    <property type="match status" value="1"/>
</dbReference>
<dbReference type="GO" id="GO:0000149">
    <property type="term" value="F:SNARE binding"/>
    <property type="evidence" value="ECO:0007669"/>
    <property type="project" value="TreeGrafter"/>
</dbReference>
<evidence type="ECO:0000256" key="1">
    <source>
        <dbReference type="ARBA" id="ARBA00004409"/>
    </source>
</evidence>
<evidence type="ECO:0000256" key="6">
    <source>
        <dbReference type="ARBA" id="ARBA00022989"/>
    </source>
</evidence>
<dbReference type="PANTHER" id="PTHR19957:SF83">
    <property type="entry name" value="SYNTAXIN-16"/>
    <property type="match status" value="1"/>
</dbReference>
<keyword evidence="14" id="KW-1185">Reference proteome</keyword>
<dbReference type="InterPro" id="IPR006012">
    <property type="entry name" value="Syntaxin/epimorphin_CS"/>
</dbReference>
<comment type="subcellular location">
    <subcellularLocation>
        <location evidence="1">Golgi apparatus membrane</location>
        <topology evidence="1">Single-pass type IV membrane protein</topology>
    </subcellularLocation>
</comment>
<evidence type="ECO:0000256" key="4">
    <source>
        <dbReference type="ARBA" id="ARBA00022692"/>
    </source>
</evidence>
<dbReference type="Pfam" id="PF05739">
    <property type="entry name" value="SNARE"/>
    <property type="match status" value="1"/>
</dbReference>
<keyword evidence="9 11" id="KW-0472">Membrane</keyword>
<comment type="caution">
    <text evidence="13">The sequence shown here is derived from an EMBL/GenBank/DDBJ whole genome shotgun (WGS) entry which is preliminary data.</text>
</comment>
<evidence type="ECO:0000313" key="13">
    <source>
        <dbReference type="EMBL" id="GCE99486.1"/>
    </source>
</evidence>
<proteinExistence type="inferred from homology"/>
<evidence type="ECO:0000256" key="10">
    <source>
        <dbReference type="SAM" id="MobiDB-lite"/>
    </source>
</evidence>
<reference evidence="13 14" key="1">
    <citation type="submission" date="2019-01" db="EMBL/GenBank/DDBJ databases">
        <title>Draft Genome Sequencing of Zygosaccharomyces mellis Ca-7.</title>
        <authorList>
            <person name="Shiwa Y."/>
            <person name="Kanesaki Y."/>
            <person name="Ishige T."/>
            <person name="Mura K."/>
            <person name="Hori T."/>
            <person name="Tamura T."/>
        </authorList>
    </citation>
    <scope>NUCLEOTIDE SEQUENCE [LARGE SCALE GENOMIC DNA]</scope>
    <source>
        <strain evidence="13 14">Ca-7</strain>
    </source>
</reference>
<sequence length="360" mass="42034">MFRDRTNLFLSYRRTFPHNSKFNSSRRPLEDPFADEDEEAYPMQEFGTKNSDTLPPSFVNLTQEVDESLVEVDRLMVQLSKLYRKNALPGFEDKSHDEKEIESLSFKLIQLFQRCYGVMKRLQRVEEEQQYMGHQLQRDDLVILENLRKRYAQKIQIQSNKFRVLQNNYLKFLNKDDSKPVFPKSEGASQLLLEEEEEEKGQNRDIEAYSRQTLQRQRTNNASATQQFLRERDEEITQLAKGVLEVSVIFREMQELIIDQGTIVDRIDYNLENTVIELRSADRELKGATRYQKNTQKCKIILLLSLCVVALFLFVMLKPHSNTKTVKVPSEGTVPAQHPNHLGAPSENDQEARRISLAVV</sequence>
<evidence type="ECO:0000313" key="14">
    <source>
        <dbReference type="Proteomes" id="UP000301737"/>
    </source>
</evidence>
<dbReference type="AlphaFoldDB" id="A0A4C2E8A8"/>
<dbReference type="InterPro" id="IPR045242">
    <property type="entry name" value="Syntaxin"/>
</dbReference>
<name>A0A4C2E8A8_9SACH</name>
<feature type="transmembrane region" description="Helical" evidence="11">
    <location>
        <begin position="300"/>
        <end position="317"/>
    </location>
</feature>
<dbReference type="CDD" id="cd15845">
    <property type="entry name" value="SNARE_syntaxin16"/>
    <property type="match status" value="1"/>
</dbReference>
<gene>
    <name evidence="13" type="primary">TLG2</name>
    <name evidence="13" type="ORF">ZYGM_003314</name>
</gene>
<feature type="region of interest" description="Disordered" evidence="10">
    <location>
        <begin position="324"/>
        <end position="350"/>
    </location>
</feature>
<dbReference type="InterPro" id="IPR010989">
    <property type="entry name" value="SNARE"/>
</dbReference>
<dbReference type="GO" id="GO:0048278">
    <property type="term" value="P:vesicle docking"/>
    <property type="evidence" value="ECO:0007669"/>
    <property type="project" value="TreeGrafter"/>
</dbReference>
<keyword evidence="6 11" id="KW-1133">Transmembrane helix</keyword>
<dbReference type="GO" id="GO:0000139">
    <property type="term" value="C:Golgi membrane"/>
    <property type="evidence" value="ECO:0007669"/>
    <property type="project" value="UniProtKB-SubCell"/>
</dbReference>
<dbReference type="SMART" id="SM00397">
    <property type="entry name" value="t_SNARE"/>
    <property type="match status" value="1"/>
</dbReference>
<protein>
    <submittedName>
        <fullName evidence="13">t-SNARE affecting a late Golgi compartment protein 2</fullName>
    </submittedName>
</protein>
<evidence type="ECO:0000256" key="5">
    <source>
        <dbReference type="ARBA" id="ARBA00022927"/>
    </source>
</evidence>
<accession>A0A4C2E8A8</accession>
<dbReference type="InterPro" id="IPR000727">
    <property type="entry name" value="T_SNARE_dom"/>
</dbReference>
<dbReference type="PROSITE" id="PS50192">
    <property type="entry name" value="T_SNARE"/>
    <property type="match status" value="1"/>
</dbReference>
<evidence type="ECO:0000256" key="2">
    <source>
        <dbReference type="ARBA" id="ARBA00009063"/>
    </source>
</evidence>
<dbReference type="GO" id="GO:0006886">
    <property type="term" value="P:intracellular protein transport"/>
    <property type="evidence" value="ECO:0007669"/>
    <property type="project" value="InterPro"/>
</dbReference>
<dbReference type="EMBL" id="BIMX01000010">
    <property type="protein sequence ID" value="GCE99486.1"/>
    <property type="molecule type" value="Genomic_DNA"/>
</dbReference>
<feature type="domain" description="T-SNARE coiled-coil homology" evidence="12">
    <location>
        <begin position="226"/>
        <end position="288"/>
    </location>
</feature>
<dbReference type="SUPFAM" id="SSF47661">
    <property type="entry name" value="t-snare proteins"/>
    <property type="match status" value="1"/>
</dbReference>
<evidence type="ECO:0000256" key="8">
    <source>
        <dbReference type="ARBA" id="ARBA00023054"/>
    </source>
</evidence>
<dbReference type="GO" id="GO:0006906">
    <property type="term" value="P:vesicle fusion"/>
    <property type="evidence" value="ECO:0007669"/>
    <property type="project" value="TreeGrafter"/>
</dbReference>
<comment type="similarity">
    <text evidence="2">Belongs to the syntaxin family.</text>
</comment>
<dbReference type="Proteomes" id="UP000301737">
    <property type="component" value="Unassembled WGS sequence"/>
</dbReference>
<evidence type="ECO:0000256" key="7">
    <source>
        <dbReference type="ARBA" id="ARBA00023034"/>
    </source>
</evidence>
<evidence type="ECO:0000259" key="12">
    <source>
        <dbReference type="PROSITE" id="PS50192"/>
    </source>
</evidence>
<keyword evidence="8" id="KW-0175">Coiled coil</keyword>
<organism evidence="13 14">
    <name type="scientific">Zygosaccharomyces mellis</name>
    <dbReference type="NCBI Taxonomy" id="42258"/>
    <lineage>
        <taxon>Eukaryota</taxon>
        <taxon>Fungi</taxon>
        <taxon>Dikarya</taxon>
        <taxon>Ascomycota</taxon>
        <taxon>Saccharomycotina</taxon>
        <taxon>Saccharomycetes</taxon>
        <taxon>Saccharomycetales</taxon>
        <taxon>Saccharomycetaceae</taxon>
        <taxon>Zygosaccharomyces</taxon>
    </lineage>
</organism>
<dbReference type="OrthoDB" id="10251371at2759"/>
<dbReference type="PANTHER" id="PTHR19957">
    <property type="entry name" value="SYNTAXIN"/>
    <property type="match status" value="1"/>
</dbReference>
<dbReference type="GO" id="GO:0005484">
    <property type="term" value="F:SNAP receptor activity"/>
    <property type="evidence" value="ECO:0007669"/>
    <property type="project" value="InterPro"/>
</dbReference>
<evidence type="ECO:0000256" key="9">
    <source>
        <dbReference type="ARBA" id="ARBA00023136"/>
    </source>
</evidence>
<keyword evidence="5" id="KW-0653">Protein transport</keyword>
<keyword evidence="3" id="KW-0813">Transport</keyword>
<dbReference type="GO" id="GO:0031201">
    <property type="term" value="C:SNARE complex"/>
    <property type="evidence" value="ECO:0007669"/>
    <property type="project" value="TreeGrafter"/>
</dbReference>
<evidence type="ECO:0000256" key="3">
    <source>
        <dbReference type="ARBA" id="ARBA00022448"/>
    </source>
</evidence>